<feature type="compositionally biased region" description="Polar residues" evidence="1">
    <location>
        <begin position="84"/>
        <end position="97"/>
    </location>
</feature>
<dbReference type="PRINTS" id="PR01217">
    <property type="entry name" value="PRICHEXTENSN"/>
</dbReference>
<keyword evidence="4" id="KW-1185">Reference proteome</keyword>
<dbReference type="RefSeq" id="WP_163818156.1">
    <property type="nucleotide sequence ID" value="NZ_JAAGOB010000004.1"/>
</dbReference>
<evidence type="ECO:0000313" key="4">
    <source>
        <dbReference type="Proteomes" id="UP000469185"/>
    </source>
</evidence>
<accession>A0A6N9YK60</accession>
<dbReference type="AlphaFoldDB" id="A0A6N9YK60"/>
<sequence length="309" mass="32815">MRLVVAVIVPLVFVTSTYVALREYEPAPNTESSMGRAAGGHLLAAAGPEARDHANAPDTTPSPEATRNRDDTDADDDTERVMSAQPSAARDTTSSADRSGESDGQEPGRPTSSPQPPPSSPPTQPPDDAEPTTNPTPRPTEPTATPTTHHQPPNYTPSAPPPPRPTVTESRSPRPEPTSEPPRLTRAEQRALDATNNARRHAGCPDLRVDAKLTAAARQHSADMRERGYYSHISPDGAGPSDRAKAAGYPAPVGENIARGLLGGRYAVNAWLSRSESRAKIADCEFVSVGFGAETGVLTTWWTQLLGTQ</sequence>
<dbReference type="PANTHER" id="PTHR31157">
    <property type="entry name" value="SCP DOMAIN-CONTAINING PROTEIN"/>
    <property type="match status" value="1"/>
</dbReference>
<proteinExistence type="predicted"/>
<feature type="region of interest" description="Disordered" evidence="1">
    <location>
        <begin position="50"/>
        <end position="187"/>
    </location>
</feature>
<evidence type="ECO:0000313" key="3">
    <source>
        <dbReference type="EMBL" id="NED95416.1"/>
    </source>
</evidence>
<feature type="compositionally biased region" description="Pro residues" evidence="1">
    <location>
        <begin position="154"/>
        <end position="165"/>
    </location>
</feature>
<dbReference type="Proteomes" id="UP000469185">
    <property type="component" value="Unassembled WGS sequence"/>
</dbReference>
<dbReference type="InterPro" id="IPR014044">
    <property type="entry name" value="CAP_dom"/>
</dbReference>
<evidence type="ECO:0000259" key="2">
    <source>
        <dbReference type="Pfam" id="PF00188"/>
    </source>
</evidence>
<organism evidence="3 4">
    <name type="scientific">Phytoactinopolyspora alkaliphila</name>
    <dbReference type="NCBI Taxonomy" id="1783498"/>
    <lineage>
        <taxon>Bacteria</taxon>
        <taxon>Bacillati</taxon>
        <taxon>Actinomycetota</taxon>
        <taxon>Actinomycetes</taxon>
        <taxon>Jiangellales</taxon>
        <taxon>Jiangellaceae</taxon>
        <taxon>Phytoactinopolyspora</taxon>
    </lineage>
</organism>
<dbReference type="InterPro" id="IPR035940">
    <property type="entry name" value="CAP_sf"/>
</dbReference>
<dbReference type="Pfam" id="PF00188">
    <property type="entry name" value="CAP"/>
    <property type="match status" value="1"/>
</dbReference>
<dbReference type="Gene3D" id="3.40.33.10">
    <property type="entry name" value="CAP"/>
    <property type="match status" value="1"/>
</dbReference>
<gene>
    <name evidence="3" type="ORF">G1H11_08820</name>
</gene>
<dbReference type="SUPFAM" id="SSF55797">
    <property type="entry name" value="PR-1-like"/>
    <property type="match status" value="1"/>
</dbReference>
<dbReference type="CDD" id="cd05379">
    <property type="entry name" value="CAP_bacterial"/>
    <property type="match status" value="1"/>
</dbReference>
<protein>
    <submittedName>
        <fullName evidence="3">CAP domain-containing protein</fullName>
    </submittedName>
</protein>
<dbReference type="PANTHER" id="PTHR31157:SF1">
    <property type="entry name" value="SCP DOMAIN-CONTAINING PROTEIN"/>
    <property type="match status" value="1"/>
</dbReference>
<feature type="compositionally biased region" description="Pro residues" evidence="1">
    <location>
        <begin position="113"/>
        <end position="125"/>
    </location>
</feature>
<evidence type="ECO:0000256" key="1">
    <source>
        <dbReference type="SAM" id="MobiDB-lite"/>
    </source>
</evidence>
<name>A0A6N9YK60_9ACTN</name>
<reference evidence="3 4" key="1">
    <citation type="submission" date="2020-02" db="EMBL/GenBank/DDBJ databases">
        <authorList>
            <person name="Li X.-J."/>
            <person name="Feng X.-M."/>
        </authorList>
    </citation>
    <scope>NUCLEOTIDE SEQUENCE [LARGE SCALE GENOMIC DNA]</scope>
    <source>
        <strain evidence="3 4">CGMCC 4.7225</strain>
    </source>
</reference>
<dbReference type="EMBL" id="JAAGOB010000004">
    <property type="protein sequence ID" value="NED95416.1"/>
    <property type="molecule type" value="Genomic_DNA"/>
</dbReference>
<feature type="compositionally biased region" description="Low complexity" evidence="1">
    <location>
        <begin position="141"/>
        <end position="153"/>
    </location>
</feature>
<feature type="domain" description="SCP" evidence="2">
    <location>
        <begin position="192"/>
        <end position="296"/>
    </location>
</feature>
<comment type="caution">
    <text evidence="3">The sequence shown here is derived from an EMBL/GenBank/DDBJ whole genome shotgun (WGS) entry which is preliminary data.</text>
</comment>